<evidence type="ECO:0008006" key="3">
    <source>
        <dbReference type="Google" id="ProtNLM"/>
    </source>
</evidence>
<dbReference type="InterPro" id="IPR032675">
    <property type="entry name" value="LRR_dom_sf"/>
</dbReference>
<dbReference type="SUPFAM" id="SSF52047">
    <property type="entry name" value="RNI-like"/>
    <property type="match status" value="1"/>
</dbReference>
<name>A0A4S4N692_9APHY</name>
<dbReference type="Proteomes" id="UP000308730">
    <property type="component" value="Unassembled WGS sequence"/>
</dbReference>
<sequence>MVQAASTFADHLPAELFGDIVDAIADDTVQQDILSLTRALPHAPIPLERLFRHIHLKSQFSIPQFYIRIRRDELARGWVRTFSLETWQADADVVINILALFPRLKELRLFMGPNFSPDHLEKMFTRPREGMELLSLRFRPYVQRATYYQFLAGAYFDSMIFALADWPAASIPKLSIIQDPLESSIAPTDKFAQPFVFHRLDSFSNLSVAPSISSLPYFRLRIPARQISRFIYQPQRAFPSLRLLDLSTCSIRGPDVEAILGRFTKLEHLILDGCSLITQRELPEGGVDSQWAALGKTMALAGVKCMKDREKKLKVWLEAAQDSYPQAGTAGQAGKAKKGRRGLATATISLRETAQAEQAPMFVRSAQTAKELGFKPNSRIRVLPPKPGLLSVAVSLPPHANVEQLGHVDIQAEFERGWAEGILQLITIRGRLKTSWYNGTAKVVHFGDIGDDDDLDNDEVTDVRFCVLLVQHDQ</sequence>
<evidence type="ECO:0000313" key="1">
    <source>
        <dbReference type="EMBL" id="THH31330.1"/>
    </source>
</evidence>
<gene>
    <name evidence="1" type="ORF">EUX98_g2849</name>
</gene>
<evidence type="ECO:0000313" key="2">
    <source>
        <dbReference type="Proteomes" id="UP000308730"/>
    </source>
</evidence>
<organism evidence="1 2">
    <name type="scientific">Antrodiella citrinella</name>
    <dbReference type="NCBI Taxonomy" id="2447956"/>
    <lineage>
        <taxon>Eukaryota</taxon>
        <taxon>Fungi</taxon>
        <taxon>Dikarya</taxon>
        <taxon>Basidiomycota</taxon>
        <taxon>Agaricomycotina</taxon>
        <taxon>Agaricomycetes</taxon>
        <taxon>Polyporales</taxon>
        <taxon>Steccherinaceae</taxon>
        <taxon>Antrodiella</taxon>
    </lineage>
</organism>
<dbReference type="EMBL" id="SGPM01000050">
    <property type="protein sequence ID" value="THH31330.1"/>
    <property type="molecule type" value="Genomic_DNA"/>
</dbReference>
<keyword evidence="2" id="KW-1185">Reference proteome</keyword>
<dbReference type="OrthoDB" id="3353982at2759"/>
<proteinExistence type="predicted"/>
<accession>A0A4S4N692</accession>
<reference evidence="1 2" key="1">
    <citation type="submission" date="2019-02" db="EMBL/GenBank/DDBJ databases">
        <title>Genome sequencing of the rare red list fungi Antrodiella citrinella (Flaviporus citrinellus).</title>
        <authorList>
            <person name="Buettner E."/>
            <person name="Kellner H."/>
        </authorList>
    </citation>
    <scope>NUCLEOTIDE SEQUENCE [LARGE SCALE GENOMIC DNA]</scope>
    <source>
        <strain evidence="1 2">DSM 108506</strain>
    </source>
</reference>
<protein>
    <recommendedName>
        <fullName evidence="3">F-box domain-containing protein</fullName>
    </recommendedName>
</protein>
<dbReference type="Gene3D" id="3.80.10.10">
    <property type="entry name" value="Ribonuclease Inhibitor"/>
    <property type="match status" value="1"/>
</dbReference>
<dbReference type="AlphaFoldDB" id="A0A4S4N692"/>
<comment type="caution">
    <text evidence="1">The sequence shown here is derived from an EMBL/GenBank/DDBJ whole genome shotgun (WGS) entry which is preliminary data.</text>
</comment>